<proteinExistence type="predicted"/>
<dbReference type="EMBL" id="VCQT01000044">
    <property type="protein sequence ID" value="TMW11453.1"/>
    <property type="molecule type" value="Genomic_DNA"/>
</dbReference>
<accession>A0ABY2XJ20</accession>
<evidence type="ECO:0000313" key="2">
    <source>
        <dbReference type="Proteomes" id="UP000739180"/>
    </source>
</evidence>
<comment type="caution">
    <text evidence="1">The sequence shown here is derived from an EMBL/GenBank/DDBJ whole genome shotgun (WGS) entry which is preliminary data.</text>
</comment>
<dbReference type="Proteomes" id="UP000739180">
    <property type="component" value="Unassembled WGS sequence"/>
</dbReference>
<organism evidence="1 2">
    <name type="scientific">Alloalcanivorax gelatiniphagus</name>
    <dbReference type="NCBI Taxonomy" id="1194167"/>
    <lineage>
        <taxon>Bacteria</taxon>
        <taxon>Pseudomonadati</taxon>
        <taxon>Pseudomonadota</taxon>
        <taxon>Gammaproteobacteria</taxon>
        <taxon>Oceanospirillales</taxon>
        <taxon>Alcanivoracaceae</taxon>
        <taxon>Alloalcanivorax</taxon>
    </lineage>
</organism>
<keyword evidence="2" id="KW-1185">Reference proteome</keyword>
<sequence>MMANKQDKADRLLDALIAHVQETLDPERVDAWLEGELDFLLAWAEQLTLGQVVSAEQVRVTARKYAIEVELGGGIPELVGEMVERFYDHGILTRRRVGEVVDEATVVALMDKLLEIPLSRQGIGWLSRNPVLLAVLAGGTQLGLKTWLHQGLPAPVRALIDRRLPPRWRAGLELRLQDWLQERMAALLADPWLYSDDNLEALRELVLVAWQEFAERPLEDLRELVDSEDIQELFVIGYDFWRDFRHSDYFAALLDAGVDAFFDKYSELTLRELIDEVGLTREHLLDDALRFGPPAVRILKERGILEDWLRRQLEPFFAKPETLAIIGEE</sequence>
<name>A0ABY2XJ20_9GAMM</name>
<gene>
    <name evidence="1" type="ORF">FGS76_15530</name>
</gene>
<reference evidence="1 2" key="1">
    <citation type="submission" date="2019-05" db="EMBL/GenBank/DDBJ databases">
        <title>Genome of Alcanivorax gelatiniphagus, an oil degrading marine bacteria.</title>
        <authorList>
            <person name="Kwon K.K."/>
        </authorList>
    </citation>
    <scope>NUCLEOTIDE SEQUENCE [LARGE SCALE GENOMIC DNA]</scope>
    <source>
        <strain evidence="1 2">MEBiC 08158</strain>
    </source>
</reference>
<protein>
    <submittedName>
        <fullName evidence="1">Uncharacterized protein</fullName>
    </submittedName>
</protein>
<evidence type="ECO:0000313" key="1">
    <source>
        <dbReference type="EMBL" id="TMW11453.1"/>
    </source>
</evidence>